<dbReference type="VEuPathDB" id="FungiDB:PHYBLDRAFT_63749"/>
<protein>
    <submittedName>
        <fullName evidence="1">Uncharacterized protein</fullName>
    </submittedName>
</protein>
<dbReference type="GeneID" id="29002077"/>
<reference evidence="2" key="1">
    <citation type="submission" date="2015-06" db="EMBL/GenBank/DDBJ databases">
        <title>Expansion of signal transduction pathways in fungi by whole-genome duplication.</title>
        <authorList>
            <consortium name="DOE Joint Genome Institute"/>
            <person name="Corrochano L.M."/>
            <person name="Kuo A."/>
            <person name="Marcet-Houben M."/>
            <person name="Polaino S."/>
            <person name="Salamov A."/>
            <person name="Villalobos J.M."/>
            <person name="Alvarez M.I."/>
            <person name="Avalos J."/>
            <person name="Benito E.P."/>
            <person name="Benoit I."/>
            <person name="Burger G."/>
            <person name="Camino L.P."/>
            <person name="Canovas D."/>
            <person name="Cerda-Olmedo E."/>
            <person name="Cheng J.-F."/>
            <person name="Dominguez A."/>
            <person name="Elias M."/>
            <person name="Eslava A.P."/>
            <person name="Glaser F."/>
            <person name="Grimwood J."/>
            <person name="Gutierrez G."/>
            <person name="Heitman J."/>
            <person name="Henrissat B."/>
            <person name="Iturriaga E.A."/>
            <person name="Lang B.F."/>
            <person name="Lavin J.L."/>
            <person name="Lee S."/>
            <person name="Li W."/>
            <person name="Lindquist E."/>
            <person name="Lopez-Garcia S."/>
            <person name="Luque E.M."/>
            <person name="Marcos A.T."/>
            <person name="Martin J."/>
            <person name="McCluskey K."/>
            <person name="Medina H.R."/>
            <person name="Miralles-Duran A."/>
            <person name="Miyazaki A."/>
            <person name="Munoz-Torres E."/>
            <person name="Oguiza J.A."/>
            <person name="Ohm R."/>
            <person name="Olmedo M."/>
            <person name="Orejas M."/>
            <person name="Ortiz-Castellanos L."/>
            <person name="Pisabarro A.G."/>
            <person name="Rodriguez-Romero J."/>
            <person name="Ruiz-Herrera J."/>
            <person name="Ruiz-Vazquez R."/>
            <person name="Sanz C."/>
            <person name="Schackwitz W."/>
            <person name="Schmutz J."/>
            <person name="Shahriari M."/>
            <person name="Shelest E."/>
            <person name="Silva-Franco F."/>
            <person name="Soanes D."/>
            <person name="Syed K."/>
            <person name="Tagua V.G."/>
            <person name="Talbot N.J."/>
            <person name="Thon M."/>
            <person name="De vries R.P."/>
            <person name="Wiebenga A."/>
            <person name="Yadav J.S."/>
            <person name="Braun E.L."/>
            <person name="Baker S."/>
            <person name="Garre V."/>
            <person name="Horwitz B."/>
            <person name="Torres-Martinez S."/>
            <person name="Idnurm A."/>
            <person name="Herrera-Estrella A."/>
            <person name="Gabaldon T."/>
            <person name="Grigoriev I.V."/>
        </authorList>
    </citation>
    <scope>NUCLEOTIDE SEQUENCE [LARGE SCALE GENOMIC DNA]</scope>
    <source>
        <strain evidence="2">NRRL 1555(-)</strain>
    </source>
</reference>
<evidence type="ECO:0000313" key="2">
    <source>
        <dbReference type="Proteomes" id="UP000077315"/>
    </source>
</evidence>
<dbReference type="AlphaFoldDB" id="A0A162WHY9"/>
<dbReference type="InParanoid" id="A0A162WHY9"/>
<name>A0A162WHY9_PHYB8</name>
<proteinExistence type="predicted"/>
<organism evidence="1 2">
    <name type="scientific">Phycomyces blakesleeanus (strain ATCC 8743b / DSM 1359 / FGSC 10004 / NBRC 33097 / NRRL 1555)</name>
    <dbReference type="NCBI Taxonomy" id="763407"/>
    <lineage>
        <taxon>Eukaryota</taxon>
        <taxon>Fungi</taxon>
        <taxon>Fungi incertae sedis</taxon>
        <taxon>Mucoromycota</taxon>
        <taxon>Mucoromycotina</taxon>
        <taxon>Mucoromycetes</taxon>
        <taxon>Mucorales</taxon>
        <taxon>Phycomycetaceae</taxon>
        <taxon>Phycomyces</taxon>
    </lineage>
</organism>
<keyword evidence="2" id="KW-1185">Reference proteome</keyword>
<evidence type="ECO:0000313" key="1">
    <source>
        <dbReference type="EMBL" id="OAD67255.1"/>
    </source>
</evidence>
<dbReference type="Proteomes" id="UP000077315">
    <property type="component" value="Unassembled WGS sequence"/>
</dbReference>
<dbReference type="EMBL" id="KV441024">
    <property type="protein sequence ID" value="OAD67255.1"/>
    <property type="molecule type" value="Genomic_DNA"/>
</dbReference>
<gene>
    <name evidence="1" type="ORF">PHYBLDRAFT_63749</name>
</gene>
<accession>A0A162WHY9</accession>
<sequence>MHLHSNFTFCHTRILVSFSIWVVLPVRVDISNQNQDLQVSFLIWDGLPFTIAKSKGQTHWELESILNYYTLFNYKRSPFTVVDAQKMLLWLIFTRHYCGSLSMRYL</sequence>
<dbReference type="RefSeq" id="XP_018285295.1">
    <property type="nucleotide sequence ID" value="XM_018441171.1"/>
</dbReference>